<evidence type="ECO:0000313" key="3">
    <source>
        <dbReference type="EMBL" id="KDR96297.1"/>
    </source>
</evidence>
<dbReference type="SUPFAM" id="SSF51395">
    <property type="entry name" value="FMN-linked oxidoreductases"/>
    <property type="match status" value="1"/>
</dbReference>
<comment type="similarity">
    <text evidence="1">Belongs to the glutamate synthase family.</text>
</comment>
<sequence length="506" mass="55310">MTYSPALSSAFNNTKNRSTKLSPQSGMCSFCTEDCAGTCEIGLAAVLGAQAVYPTTTGSNQVASEKDYPIDYSHFNINGRVFGAVGANPTYDEANIFNVNLGQEFGKVHPVKLAMPVILPALIKMNWEDYFAGAAMAGVCCVIGEEARDKDPELQVKDGKVVHFPALKKMLDAFRKYDRGYGQIILQCDVEDDMLGVPEYAIKEHGAEAIEFKFGQSAKGTQPARRLKDIEEALKKHGMGILVHPDPSDPQVVKAYGEGVCPNFYSYGRLPLWDGEYLVSRIAELREMGAKNIYFKMAGYDTFDLEEVLRIGSKAGVDMITFDGAGGGSGYSPCKMMNEWALPTVVMENEICSIIQKMKKELLWIPAITVTGGFASEDQVFKALSYGDGDVTAIGICRAAMAAAMSGKKMGEMIKAGNVPDSLKQYGSTIEEIYGDLADLRSLYGKDANDFSPGAIGVFSYLNKIAFGLKHFAALNRKFDVSYLDKTDLIPLTREAKELIKGKWFE</sequence>
<dbReference type="RefSeq" id="WP_038262074.1">
    <property type="nucleotide sequence ID" value="NZ_FSRH01000009.1"/>
</dbReference>
<dbReference type="AlphaFoldDB" id="A0A069RQ40"/>
<name>A0A069RQ40_PEPLI</name>
<comment type="caution">
    <text evidence="3">The sequence shown here is derived from an EMBL/GenBank/DDBJ whole genome shotgun (WGS) entry which is preliminary data.</text>
</comment>
<protein>
    <recommendedName>
        <fullName evidence="2">Glutamate synthase domain-containing protein</fullName>
    </recommendedName>
</protein>
<dbReference type="GO" id="GO:0006537">
    <property type="term" value="P:glutamate biosynthetic process"/>
    <property type="evidence" value="ECO:0007669"/>
    <property type="project" value="InterPro"/>
</dbReference>
<dbReference type="InterPro" id="IPR002932">
    <property type="entry name" value="Glu_synthdom"/>
</dbReference>
<dbReference type="EMBL" id="JJMM01000004">
    <property type="protein sequence ID" value="KDR96297.1"/>
    <property type="molecule type" value="Genomic_DNA"/>
</dbReference>
<organism evidence="3 4">
    <name type="scientific">Peptoclostridium litorale DSM 5388</name>
    <dbReference type="NCBI Taxonomy" id="1121324"/>
    <lineage>
        <taxon>Bacteria</taxon>
        <taxon>Bacillati</taxon>
        <taxon>Bacillota</taxon>
        <taxon>Clostridia</taxon>
        <taxon>Peptostreptococcales</taxon>
        <taxon>Peptoclostridiaceae</taxon>
        <taxon>Peptoclostridium</taxon>
    </lineage>
</organism>
<keyword evidence="4" id="KW-1185">Reference proteome</keyword>
<reference evidence="3 4" key="1">
    <citation type="submission" date="2014-03" db="EMBL/GenBank/DDBJ databases">
        <title>Genome sequence of Clostridium litorale W6, DSM 5388.</title>
        <authorList>
            <person name="Poehlein A."/>
            <person name="Jagirdar A."/>
            <person name="Khonsari B."/>
            <person name="Chibani C.M."/>
            <person name="Gutierrez Gutierrez D.A."/>
            <person name="Davydova E."/>
            <person name="Alghaithi H.S."/>
            <person name="Nair K.P."/>
            <person name="Dhamotharan K."/>
            <person name="Chandran L."/>
            <person name="G W."/>
            <person name="Daniel R."/>
        </authorList>
    </citation>
    <scope>NUCLEOTIDE SEQUENCE [LARGE SCALE GENOMIC DNA]</scope>
    <source>
        <strain evidence="3 4">W6</strain>
    </source>
</reference>
<dbReference type="OrthoDB" id="9758182at2"/>
<dbReference type="Proteomes" id="UP000027946">
    <property type="component" value="Unassembled WGS sequence"/>
</dbReference>
<dbReference type="Gene3D" id="3.20.20.70">
    <property type="entry name" value="Aldolase class I"/>
    <property type="match status" value="1"/>
</dbReference>
<proteinExistence type="inferred from homology"/>
<dbReference type="STRING" id="1121324.CLIT_4c01340"/>
<dbReference type="Pfam" id="PF01645">
    <property type="entry name" value="Glu_synthase"/>
    <property type="match status" value="1"/>
</dbReference>
<evidence type="ECO:0000313" key="4">
    <source>
        <dbReference type="Proteomes" id="UP000027946"/>
    </source>
</evidence>
<evidence type="ECO:0000256" key="1">
    <source>
        <dbReference type="ARBA" id="ARBA00009716"/>
    </source>
</evidence>
<gene>
    <name evidence="3" type="ORF">CLIT_4c01340</name>
</gene>
<accession>A0A069RQ40</accession>
<evidence type="ECO:0000259" key="2">
    <source>
        <dbReference type="Pfam" id="PF01645"/>
    </source>
</evidence>
<dbReference type="GO" id="GO:0015930">
    <property type="term" value="F:glutamate synthase activity"/>
    <property type="evidence" value="ECO:0007669"/>
    <property type="project" value="InterPro"/>
</dbReference>
<dbReference type="eggNOG" id="COG1304">
    <property type="taxonomic scope" value="Bacteria"/>
</dbReference>
<dbReference type="InterPro" id="IPR013785">
    <property type="entry name" value="Aldolase_TIM"/>
</dbReference>
<feature type="domain" description="Glutamate synthase" evidence="2">
    <location>
        <begin position="277"/>
        <end position="403"/>
    </location>
</feature>